<protein>
    <submittedName>
        <fullName evidence="1">Uncharacterized protein</fullName>
    </submittedName>
</protein>
<gene>
    <name evidence="1" type="ORF">V6N11_058670</name>
</gene>
<dbReference type="Proteomes" id="UP001396334">
    <property type="component" value="Unassembled WGS sequence"/>
</dbReference>
<sequence length="104" mass="11768">MLGGYFKMMSRGNYDTLRSQEHCCGMGANCVVWMEANYSNYLDFSKPGYAAGGVTDQMDIELPSTRARVHMRRLLVRVVEGIEVRETRVQPIGLGDCTRRDEEA</sequence>
<name>A0ABR2U4X9_9ROSI</name>
<keyword evidence="2" id="KW-1185">Reference proteome</keyword>
<evidence type="ECO:0000313" key="1">
    <source>
        <dbReference type="EMBL" id="KAK9044778.1"/>
    </source>
</evidence>
<organism evidence="1 2">
    <name type="scientific">Hibiscus sabdariffa</name>
    <name type="common">roselle</name>
    <dbReference type="NCBI Taxonomy" id="183260"/>
    <lineage>
        <taxon>Eukaryota</taxon>
        <taxon>Viridiplantae</taxon>
        <taxon>Streptophyta</taxon>
        <taxon>Embryophyta</taxon>
        <taxon>Tracheophyta</taxon>
        <taxon>Spermatophyta</taxon>
        <taxon>Magnoliopsida</taxon>
        <taxon>eudicotyledons</taxon>
        <taxon>Gunneridae</taxon>
        <taxon>Pentapetalae</taxon>
        <taxon>rosids</taxon>
        <taxon>malvids</taxon>
        <taxon>Malvales</taxon>
        <taxon>Malvaceae</taxon>
        <taxon>Malvoideae</taxon>
        <taxon>Hibiscus</taxon>
    </lineage>
</organism>
<accession>A0ABR2U4X9</accession>
<comment type="caution">
    <text evidence="1">The sequence shown here is derived from an EMBL/GenBank/DDBJ whole genome shotgun (WGS) entry which is preliminary data.</text>
</comment>
<evidence type="ECO:0000313" key="2">
    <source>
        <dbReference type="Proteomes" id="UP001396334"/>
    </source>
</evidence>
<dbReference type="EMBL" id="JBBPBN010000002">
    <property type="protein sequence ID" value="KAK9044778.1"/>
    <property type="molecule type" value="Genomic_DNA"/>
</dbReference>
<proteinExistence type="predicted"/>
<reference evidence="1 2" key="1">
    <citation type="journal article" date="2024" name="G3 (Bethesda)">
        <title>Genome assembly of Hibiscus sabdariffa L. provides insights into metabolisms of medicinal natural products.</title>
        <authorList>
            <person name="Kim T."/>
        </authorList>
    </citation>
    <scope>NUCLEOTIDE SEQUENCE [LARGE SCALE GENOMIC DNA]</scope>
    <source>
        <strain evidence="1">TK-2024</strain>
        <tissue evidence="1">Old leaves</tissue>
    </source>
</reference>